<name>A0A5P1EJC7_ASPOF</name>
<dbReference type="Proteomes" id="UP000243459">
    <property type="component" value="Chromosome 7"/>
</dbReference>
<dbReference type="PANTHER" id="PTHR13904">
    <property type="entry name" value="PRE-MRNA SPLICING FACTOR PRP31"/>
    <property type="match status" value="1"/>
</dbReference>
<dbReference type="InterPro" id="IPR036070">
    <property type="entry name" value="Nop_dom_sf"/>
</dbReference>
<gene>
    <name evidence="1" type="ORF">A4U43_C07F35680</name>
</gene>
<dbReference type="EMBL" id="CM007387">
    <property type="protein sequence ID" value="ONK65297.1"/>
    <property type="molecule type" value="Genomic_DNA"/>
</dbReference>
<keyword evidence="2" id="KW-1185">Reference proteome</keyword>
<sequence>METLGAPSDPISISLHAVSLSIELDSISNLINTPRFAQTRQYLESSIHDGTNPDGDPNFFVAVSALSIEIGNEIYQLFESAREIYQLKFLELGWVVSSEEDFFSAVKQIETETDPTRVDLNSISPPVWMPRVVEGSIEEQERPA</sequence>
<dbReference type="GO" id="GO:0071011">
    <property type="term" value="C:precatalytic spliceosome"/>
    <property type="evidence" value="ECO:0007669"/>
    <property type="project" value="TreeGrafter"/>
</dbReference>
<dbReference type="InterPro" id="IPR027105">
    <property type="entry name" value="Prp31"/>
</dbReference>
<proteinExistence type="predicted"/>
<reference evidence="2" key="1">
    <citation type="journal article" date="2017" name="Nat. Commun.">
        <title>The asparagus genome sheds light on the origin and evolution of a young Y chromosome.</title>
        <authorList>
            <person name="Harkess A."/>
            <person name="Zhou J."/>
            <person name="Xu C."/>
            <person name="Bowers J.E."/>
            <person name="Van der Hulst R."/>
            <person name="Ayyampalayam S."/>
            <person name="Mercati F."/>
            <person name="Riccardi P."/>
            <person name="McKain M.R."/>
            <person name="Kakrana A."/>
            <person name="Tang H."/>
            <person name="Ray J."/>
            <person name="Groenendijk J."/>
            <person name="Arikit S."/>
            <person name="Mathioni S.M."/>
            <person name="Nakano M."/>
            <person name="Shan H."/>
            <person name="Telgmann-Rauber A."/>
            <person name="Kanno A."/>
            <person name="Yue Z."/>
            <person name="Chen H."/>
            <person name="Li W."/>
            <person name="Chen Y."/>
            <person name="Xu X."/>
            <person name="Zhang Y."/>
            <person name="Luo S."/>
            <person name="Chen H."/>
            <person name="Gao J."/>
            <person name="Mao Z."/>
            <person name="Pires J.C."/>
            <person name="Luo M."/>
            <person name="Kudrna D."/>
            <person name="Wing R.A."/>
            <person name="Meyers B.C."/>
            <person name="Yi K."/>
            <person name="Kong H."/>
            <person name="Lavrijsen P."/>
            <person name="Sunseri F."/>
            <person name="Falavigna A."/>
            <person name="Ye Y."/>
            <person name="Leebens-Mack J.H."/>
            <person name="Chen G."/>
        </authorList>
    </citation>
    <scope>NUCLEOTIDE SEQUENCE [LARGE SCALE GENOMIC DNA]</scope>
    <source>
        <strain evidence="2">cv. DH0086</strain>
    </source>
</reference>
<dbReference type="PANTHER" id="PTHR13904:SF0">
    <property type="entry name" value="U4_U6 SMALL NUCLEAR RIBONUCLEOPROTEIN PRP31"/>
    <property type="match status" value="1"/>
</dbReference>
<dbReference type="GO" id="GO:0000244">
    <property type="term" value="P:spliceosomal tri-snRNP complex assembly"/>
    <property type="evidence" value="ECO:0007669"/>
    <property type="project" value="InterPro"/>
</dbReference>
<dbReference type="GO" id="GO:0005687">
    <property type="term" value="C:U4 snRNP"/>
    <property type="evidence" value="ECO:0007669"/>
    <property type="project" value="TreeGrafter"/>
</dbReference>
<evidence type="ECO:0000313" key="1">
    <source>
        <dbReference type="EMBL" id="ONK65297.1"/>
    </source>
</evidence>
<dbReference type="AlphaFoldDB" id="A0A5P1EJC7"/>
<dbReference type="GO" id="GO:0046540">
    <property type="term" value="C:U4/U6 x U5 tri-snRNP complex"/>
    <property type="evidence" value="ECO:0007669"/>
    <property type="project" value="InterPro"/>
</dbReference>
<organism evidence="1 2">
    <name type="scientific">Asparagus officinalis</name>
    <name type="common">Garden asparagus</name>
    <dbReference type="NCBI Taxonomy" id="4686"/>
    <lineage>
        <taxon>Eukaryota</taxon>
        <taxon>Viridiplantae</taxon>
        <taxon>Streptophyta</taxon>
        <taxon>Embryophyta</taxon>
        <taxon>Tracheophyta</taxon>
        <taxon>Spermatophyta</taxon>
        <taxon>Magnoliopsida</taxon>
        <taxon>Liliopsida</taxon>
        <taxon>Asparagales</taxon>
        <taxon>Asparagaceae</taxon>
        <taxon>Asparagoideae</taxon>
        <taxon>Asparagus</taxon>
    </lineage>
</organism>
<protein>
    <submittedName>
        <fullName evidence="1">Uncharacterized protein</fullName>
    </submittedName>
</protein>
<dbReference type="SUPFAM" id="SSF89124">
    <property type="entry name" value="Nop domain"/>
    <property type="match status" value="1"/>
</dbReference>
<dbReference type="Gramene" id="ONK65297">
    <property type="protein sequence ID" value="ONK65297"/>
    <property type="gene ID" value="A4U43_C07F35680"/>
</dbReference>
<accession>A0A5P1EJC7</accession>
<dbReference type="Gene3D" id="1.10.287.4070">
    <property type="match status" value="1"/>
</dbReference>
<evidence type="ECO:0000313" key="2">
    <source>
        <dbReference type="Proteomes" id="UP000243459"/>
    </source>
</evidence>